<organism evidence="1 2">
    <name type="scientific">Breznakibacter xylanolyticus</name>
    <dbReference type="NCBI Taxonomy" id="990"/>
    <lineage>
        <taxon>Bacteria</taxon>
        <taxon>Pseudomonadati</taxon>
        <taxon>Bacteroidota</taxon>
        <taxon>Bacteroidia</taxon>
        <taxon>Marinilabiliales</taxon>
        <taxon>Marinilabiliaceae</taxon>
        <taxon>Breznakibacter</taxon>
    </lineage>
</organism>
<dbReference type="InterPro" id="IPR014127">
    <property type="entry name" value="CHP02757"/>
</dbReference>
<gene>
    <name evidence="1" type="ORF">LX69_00087</name>
</gene>
<keyword evidence="2" id="KW-1185">Reference proteome</keyword>
<evidence type="ECO:0000313" key="1">
    <source>
        <dbReference type="EMBL" id="PZX20666.1"/>
    </source>
</evidence>
<dbReference type="Pfam" id="PF09674">
    <property type="entry name" value="DUF2400"/>
    <property type="match status" value="1"/>
</dbReference>
<accession>A0A2W7P5M7</accession>
<comment type="caution">
    <text evidence="1">The sequence shown here is derived from an EMBL/GenBank/DDBJ whole genome shotgun (WGS) entry which is preliminary data.</text>
</comment>
<dbReference type="OrthoDB" id="9773332at2"/>
<dbReference type="Proteomes" id="UP000249239">
    <property type="component" value="Unassembled WGS sequence"/>
</dbReference>
<proteinExistence type="predicted"/>
<name>A0A2W7P5M7_9BACT</name>
<dbReference type="AlphaFoldDB" id="A0A2W7P5M7"/>
<protein>
    <submittedName>
        <fullName evidence="1">Uncharacterized protein (TIGR02757 family)</fullName>
    </submittedName>
</protein>
<reference evidence="1 2" key="1">
    <citation type="submission" date="2018-06" db="EMBL/GenBank/DDBJ databases">
        <title>Genomic Encyclopedia of Archaeal and Bacterial Type Strains, Phase II (KMG-II): from individual species to whole genera.</title>
        <authorList>
            <person name="Goeker M."/>
        </authorList>
    </citation>
    <scope>NUCLEOTIDE SEQUENCE [LARGE SCALE GENOMIC DNA]</scope>
    <source>
        <strain evidence="1 2">DSM 6779</strain>
    </source>
</reference>
<sequence length="252" mass="28409">MIPDGDLYDFLEHKAAQYQVSAFVDADPISIPHRYTNREDREVAGFFAATLAWGNRAAILKSLGALMLLMDDAPYDYVMNGSHADDARLHRFVYRTFNGVDALCFVKCLGDVLTRFGTLEKAFADDANGDVHKALGLFRQRFFAGHVPGRSAKHLADVRAGSSGKRLNMFLRWMVRPGPVDFGIWNSFESSSLYLPLDVHTGNVSRRLGLLMRKQNDWKAVDEVTQRLRTFDAADPVKYDFALFGLGVYEKF</sequence>
<dbReference type="NCBIfam" id="TIGR02757">
    <property type="entry name" value="TIGR02757 family protein"/>
    <property type="match status" value="1"/>
</dbReference>
<evidence type="ECO:0000313" key="2">
    <source>
        <dbReference type="Proteomes" id="UP000249239"/>
    </source>
</evidence>
<dbReference type="RefSeq" id="WP_111443835.1">
    <property type="nucleotide sequence ID" value="NZ_QKZK01000001.1"/>
</dbReference>
<dbReference type="EMBL" id="QKZK01000001">
    <property type="protein sequence ID" value="PZX20666.1"/>
    <property type="molecule type" value="Genomic_DNA"/>
</dbReference>